<keyword evidence="1" id="KW-0812">Transmembrane</keyword>
<reference evidence="2 3" key="1">
    <citation type="journal article" date="2023" name="Front. Microbiol.">
        <title>Ralstonia chuxiongensis sp. nov., Ralstonia mojiangensis sp. nov., and Ralstonia soli sp. nov., isolated from tobacco fields, are three novel species in the family Burkholderiaceae.</title>
        <authorList>
            <person name="Lu C.H."/>
            <person name="Zhang Y.Y."/>
            <person name="Jiang N."/>
            <person name="Chen W."/>
            <person name="Shao X."/>
            <person name="Zhao Z.M."/>
            <person name="Lu W.L."/>
            <person name="Hu X."/>
            <person name="Xi Y.X."/>
            <person name="Zou S.Y."/>
            <person name="Wei Q.J."/>
            <person name="Lin Z.L."/>
            <person name="Gong L."/>
            <person name="Gai X.T."/>
            <person name="Zhang L.Q."/>
            <person name="Li J.Y."/>
            <person name="Jin Y."/>
            <person name="Xia Z.Y."/>
        </authorList>
    </citation>
    <scope>NUCLEOTIDE SEQUENCE [LARGE SCALE GENOMIC DNA]</scope>
    <source>
        <strain evidence="2 3">22TCJT01-1</strain>
    </source>
</reference>
<feature type="transmembrane region" description="Helical" evidence="1">
    <location>
        <begin position="207"/>
        <end position="228"/>
    </location>
</feature>
<keyword evidence="3" id="KW-1185">Reference proteome</keyword>
<keyword evidence="1" id="KW-1133">Transmembrane helix</keyword>
<dbReference type="Proteomes" id="UP001164420">
    <property type="component" value="Unassembled WGS sequence"/>
</dbReference>
<evidence type="ECO:0000313" key="3">
    <source>
        <dbReference type="Proteomes" id="UP001164420"/>
    </source>
</evidence>
<feature type="transmembrane region" description="Helical" evidence="1">
    <location>
        <begin position="29"/>
        <end position="49"/>
    </location>
</feature>
<organism evidence="2 3">
    <name type="scientific">Ralstonia mojiangensis</name>
    <dbReference type="NCBI Taxonomy" id="2953895"/>
    <lineage>
        <taxon>Bacteria</taxon>
        <taxon>Pseudomonadati</taxon>
        <taxon>Pseudomonadota</taxon>
        <taxon>Betaproteobacteria</taxon>
        <taxon>Burkholderiales</taxon>
        <taxon>Burkholderiaceae</taxon>
        <taxon>Ralstonia</taxon>
    </lineage>
</organism>
<evidence type="ECO:0000313" key="2">
    <source>
        <dbReference type="EMBL" id="MCT7313015.1"/>
    </source>
</evidence>
<protein>
    <submittedName>
        <fullName evidence="2">Uncharacterized protein</fullName>
    </submittedName>
</protein>
<sequence>MSVRESLTLRLESKFHVRRKGLVVTLDTTFAGIAAIAATAAAFSAWVVIPRRRLFAVCDGLAVVEPRQGLTAPIEVRFGDQIVPQVTRTLVYIWNAGNKDILGSEISGGDPVRVQVDEGAKLLAANVIQTSQDGLGARTGGYTERERLFVFDRLPPKQGAIVEVYHTSSEPVLKVTGSVDGVARIRNKTSKGAYFDEVRKRRSTRRLVGAIAISFAAFVGAVIFLILSGPTVDWMSFLRMAPMVVTEIAFLTLLPGVVERFKLPAGLRAPIDRKKQ</sequence>
<comment type="caution">
    <text evidence="2">The sequence shown here is derived from an EMBL/GenBank/DDBJ whole genome shotgun (WGS) entry which is preliminary data.</text>
</comment>
<gene>
    <name evidence="2" type="ORF">N5J06_18740</name>
</gene>
<dbReference type="RefSeq" id="WP_260784971.1">
    <property type="nucleotide sequence ID" value="NZ_JAOCQI010000003.1"/>
</dbReference>
<proteinExistence type="predicted"/>
<evidence type="ECO:0000256" key="1">
    <source>
        <dbReference type="SAM" id="Phobius"/>
    </source>
</evidence>
<keyword evidence="1" id="KW-0472">Membrane</keyword>
<name>A0ABT2LC99_9RALS</name>
<dbReference type="EMBL" id="JAOCQI010000003">
    <property type="protein sequence ID" value="MCT7313015.1"/>
    <property type="molecule type" value="Genomic_DNA"/>
</dbReference>
<feature type="transmembrane region" description="Helical" evidence="1">
    <location>
        <begin position="240"/>
        <end position="258"/>
    </location>
</feature>
<accession>A0ABT2LC99</accession>